<reference evidence="3 4" key="1">
    <citation type="submission" date="2021-03" db="EMBL/GenBank/DDBJ databases">
        <title>Complete Genome Sequences of Two Lysobacter Strains Isolated from Sea Water (Lysobacter caseinilyticus) and Soil (Lysobacter helvus) in South Korea.</title>
        <authorList>
            <person name="Watanabe Y."/>
            <person name="Arakawa K."/>
        </authorList>
    </citation>
    <scope>NUCLEOTIDE SEQUENCE [LARGE SCALE GENOMIC DNA]</scope>
    <source>
        <strain evidence="3 4">KVB24</strain>
    </source>
</reference>
<feature type="compositionally biased region" description="Basic and acidic residues" evidence="1">
    <location>
        <begin position="39"/>
        <end position="49"/>
    </location>
</feature>
<evidence type="ECO:0000313" key="3">
    <source>
        <dbReference type="EMBL" id="BCT91925.1"/>
    </source>
</evidence>
<dbReference type="Proteomes" id="UP000681317">
    <property type="component" value="Chromosome"/>
</dbReference>
<dbReference type="RefSeq" id="WP_213436226.1">
    <property type="nucleotide sequence ID" value="NZ_AP024545.1"/>
</dbReference>
<accession>A0ABN6FQM4</accession>
<feature type="chain" id="PRO_5045744105" description="PepSY domain-containing protein" evidence="2">
    <location>
        <begin position="26"/>
        <end position="132"/>
    </location>
</feature>
<proteinExistence type="predicted"/>
<evidence type="ECO:0000313" key="4">
    <source>
        <dbReference type="Proteomes" id="UP000681317"/>
    </source>
</evidence>
<evidence type="ECO:0008006" key="5">
    <source>
        <dbReference type="Google" id="ProtNLM"/>
    </source>
</evidence>
<protein>
    <recommendedName>
        <fullName evidence="5">PepSY domain-containing protein</fullName>
    </recommendedName>
</protein>
<evidence type="ECO:0000256" key="1">
    <source>
        <dbReference type="SAM" id="MobiDB-lite"/>
    </source>
</evidence>
<feature type="signal peptide" evidence="2">
    <location>
        <begin position="1"/>
        <end position="25"/>
    </location>
</feature>
<dbReference type="EMBL" id="AP024545">
    <property type="protein sequence ID" value="BCT91925.1"/>
    <property type="molecule type" value="Genomic_DNA"/>
</dbReference>
<sequence length="132" mass="14624">MPLLRLLRPLSLLVVLTGASTMAWAQAQPQPAPPPRHAPSADRQNHSDGDQQGLADSVRRAERNGQVLSAEQVQYDGRDVNRVKIVDDKGRVRVYWDDPAARQQTPPNPQQRRAKPPKGGRTHDDDDGDPTL</sequence>
<gene>
    <name evidence="3" type="ORF">LYSCAS_09490</name>
</gene>
<keyword evidence="2" id="KW-0732">Signal</keyword>
<feature type="region of interest" description="Disordered" evidence="1">
    <location>
        <begin position="24"/>
        <end position="132"/>
    </location>
</feature>
<organism evidence="3 4">
    <name type="scientific">Noviluteimonas caseinilytica</name>
    <dbReference type="NCBI Taxonomy" id="2675101"/>
    <lineage>
        <taxon>Bacteria</taxon>
        <taxon>Pseudomonadati</taxon>
        <taxon>Pseudomonadota</taxon>
        <taxon>Gammaproteobacteria</taxon>
        <taxon>Lysobacterales</taxon>
        <taxon>Lysobacteraceae</taxon>
        <taxon>Noviluteimonas</taxon>
    </lineage>
</organism>
<evidence type="ECO:0000256" key="2">
    <source>
        <dbReference type="SAM" id="SignalP"/>
    </source>
</evidence>
<name>A0ABN6FQM4_9GAMM</name>
<keyword evidence="4" id="KW-1185">Reference proteome</keyword>
<feature type="compositionally biased region" description="Basic and acidic residues" evidence="1">
    <location>
        <begin position="76"/>
        <end position="100"/>
    </location>
</feature>